<evidence type="ECO:0000256" key="9">
    <source>
        <dbReference type="ARBA" id="ARBA00022619"/>
    </source>
</evidence>
<dbReference type="SUPFAM" id="SSF142695">
    <property type="entry name" value="RibA-like"/>
    <property type="match status" value="1"/>
</dbReference>
<dbReference type="NCBIfam" id="TIGR00506">
    <property type="entry name" value="ribB"/>
    <property type="match status" value="1"/>
</dbReference>
<evidence type="ECO:0000256" key="1">
    <source>
        <dbReference type="ARBA" id="ARBA00000141"/>
    </source>
</evidence>
<keyword evidence="13 14" id="KW-0456">Lyase</keyword>
<evidence type="ECO:0000313" key="17">
    <source>
        <dbReference type="Proteomes" id="UP000193827"/>
    </source>
</evidence>
<dbReference type="Pfam" id="PF00926">
    <property type="entry name" value="DHBP_synthase"/>
    <property type="match status" value="1"/>
</dbReference>
<gene>
    <name evidence="16" type="primary">ribBA</name>
    <name evidence="14" type="synonym">ribB</name>
    <name evidence="16" type="ORF">PEL8287_02748</name>
</gene>
<dbReference type="InterPro" id="IPR032677">
    <property type="entry name" value="GTP_cyclohydro_II"/>
</dbReference>
<accession>A0A1Y5T4N3</accession>
<feature type="binding site" evidence="14">
    <location>
        <position position="50"/>
    </location>
    <ligand>
        <name>D-ribulose 5-phosphate</name>
        <dbReference type="ChEBI" id="CHEBI:58121"/>
    </ligand>
</feature>
<evidence type="ECO:0000259" key="15">
    <source>
        <dbReference type="Pfam" id="PF00925"/>
    </source>
</evidence>
<evidence type="ECO:0000256" key="8">
    <source>
        <dbReference type="ARBA" id="ARBA00018836"/>
    </source>
</evidence>
<proteinExistence type="inferred from homology"/>
<feature type="binding site" evidence="14">
    <location>
        <begin position="45"/>
        <end position="46"/>
    </location>
    <ligand>
        <name>D-ribulose 5-phosphate</name>
        <dbReference type="ChEBI" id="CHEBI:58121"/>
    </ligand>
</feature>
<feature type="binding site" evidence="14">
    <location>
        <position position="161"/>
    </location>
    <ligand>
        <name>Mg(2+)</name>
        <dbReference type="ChEBI" id="CHEBI:18420"/>
        <label>2</label>
    </ligand>
</feature>
<dbReference type="RefSeq" id="WP_085892982.1">
    <property type="nucleotide sequence ID" value="NZ_FWFL01000007.1"/>
</dbReference>
<dbReference type="GO" id="GO:0000287">
    <property type="term" value="F:magnesium ion binding"/>
    <property type="evidence" value="ECO:0007669"/>
    <property type="project" value="UniProtKB-UniRule"/>
</dbReference>
<dbReference type="OrthoDB" id="9793111at2"/>
<dbReference type="InterPro" id="IPR017945">
    <property type="entry name" value="DHBP_synth_RibB-like_a/b_dom"/>
</dbReference>
<dbReference type="SUPFAM" id="SSF55821">
    <property type="entry name" value="YrdC/RibB"/>
    <property type="match status" value="1"/>
</dbReference>
<protein>
    <recommendedName>
        <fullName evidence="8 14">3,4-dihydroxy-2-butanone 4-phosphate synthase</fullName>
        <shortName evidence="14">DHBP synthase</shortName>
        <ecNumber evidence="7 14">4.1.99.12</ecNumber>
    </recommendedName>
</protein>
<keyword evidence="9 14" id="KW-0686">Riboflavin biosynthesis</keyword>
<dbReference type="AlphaFoldDB" id="A0A1Y5T4N3"/>
<dbReference type="InterPro" id="IPR000422">
    <property type="entry name" value="DHBP_synthase_RibB"/>
</dbReference>
<evidence type="ECO:0000256" key="6">
    <source>
        <dbReference type="ARBA" id="ARBA00008976"/>
    </source>
</evidence>
<comment type="pathway">
    <text evidence="4 14">Cofactor biosynthesis; riboflavin biosynthesis; 2-hydroxy-3-oxobutyl phosphate from D-ribulose 5-phosphate: step 1/1.</text>
</comment>
<name>A0A1Y5T4N3_9RHOB</name>
<feature type="site" description="Essential for catalytic activity" evidence="14">
    <location>
        <position position="144"/>
    </location>
</feature>
<evidence type="ECO:0000256" key="12">
    <source>
        <dbReference type="ARBA" id="ARBA00023211"/>
    </source>
</evidence>
<dbReference type="PANTHER" id="PTHR21327">
    <property type="entry name" value="GTP CYCLOHYDROLASE II-RELATED"/>
    <property type="match status" value="1"/>
</dbReference>
<dbReference type="EC" id="4.1.99.12" evidence="7 14"/>
<dbReference type="Proteomes" id="UP000193827">
    <property type="component" value="Unassembled WGS sequence"/>
</dbReference>
<comment type="cofactor">
    <cofactor evidence="2">
        <name>Mn(2+)</name>
        <dbReference type="ChEBI" id="CHEBI:29035"/>
    </cofactor>
</comment>
<evidence type="ECO:0000256" key="2">
    <source>
        <dbReference type="ARBA" id="ARBA00001936"/>
    </source>
</evidence>
<dbReference type="GO" id="GO:0009231">
    <property type="term" value="P:riboflavin biosynthetic process"/>
    <property type="evidence" value="ECO:0007669"/>
    <property type="project" value="UniProtKB-UniRule"/>
</dbReference>
<evidence type="ECO:0000256" key="11">
    <source>
        <dbReference type="ARBA" id="ARBA00022842"/>
    </source>
</evidence>
<dbReference type="UniPathway" id="UPA00275">
    <property type="reaction ID" value="UER00399"/>
</dbReference>
<comment type="function">
    <text evidence="3 14">Catalyzes the conversion of D-ribulose 5-phosphate to formate and 3,4-dihydroxy-2-butanone 4-phosphate.</text>
</comment>
<feature type="site" description="Essential for catalytic activity" evidence="14">
    <location>
        <position position="182"/>
    </location>
</feature>
<comment type="cofactor">
    <cofactor evidence="14">
        <name>Mg(2+)</name>
        <dbReference type="ChEBI" id="CHEBI:18420"/>
    </cofactor>
    <cofactor evidence="14">
        <name>Mn(2+)</name>
        <dbReference type="ChEBI" id="CHEBI:29035"/>
    </cofactor>
    <text evidence="14">Binds 2 divalent metal cations per subunit. Magnesium or manganese.</text>
</comment>
<dbReference type="Gene3D" id="3.90.870.10">
    <property type="entry name" value="DHBP synthase"/>
    <property type="match status" value="1"/>
</dbReference>
<comment type="catalytic activity">
    <reaction evidence="1 14">
        <text>D-ribulose 5-phosphate = (2S)-2-hydroxy-3-oxobutyl phosphate + formate + H(+)</text>
        <dbReference type="Rhea" id="RHEA:18457"/>
        <dbReference type="ChEBI" id="CHEBI:15378"/>
        <dbReference type="ChEBI" id="CHEBI:15740"/>
        <dbReference type="ChEBI" id="CHEBI:58121"/>
        <dbReference type="ChEBI" id="CHEBI:58830"/>
        <dbReference type="EC" id="4.1.99.12"/>
    </reaction>
</comment>
<dbReference type="GO" id="GO:0008686">
    <property type="term" value="F:3,4-dihydroxy-2-butanone-4-phosphate synthase activity"/>
    <property type="evidence" value="ECO:0007669"/>
    <property type="project" value="UniProtKB-UniRule"/>
</dbReference>
<feature type="binding site" evidence="14">
    <location>
        <position position="46"/>
    </location>
    <ligand>
        <name>Mg(2+)</name>
        <dbReference type="ChEBI" id="CHEBI:18420"/>
        <label>1</label>
    </ligand>
</feature>
<evidence type="ECO:0000256" key="3">
    <source>
        <dbReference type="ARBA" id="ARBA00002284"/>
    </source>
</evidence>
<reference evidence="16 17" key="1">
    <citation type="submission" date="2017-03" db="EMBL/GenBank/DDBJ databases">
        <authorList>
            <person name="Afonso C.L."/>
            <person name="Miller P.J."/>
            <person name="Scott M.A."/>
            <person name="Spackman E."/>
            <person name="Goraichik I."/>
            <person name="Dimitrov K.M."/>
            <person name="Suarez D.L."/>
            <person name="Swayne D.E."/>
        </authorList>
    </citation>
    <scope>NUCLEOTIDE SEQUENCE [LARGE SCALE GENOMIC DNA]</scope>
    <source>
        <strain evidence="16 17">CECT 8287</strain>
    </source>
</reference>
<comment type="similarity">
    <text evidence="5">In the N-terminal section; belongs to the DHBP synthase family.</text>
</comment>
<dbReference type="InterPro" id="IPR036144">
    <property type="entry name" value="RibA-like_sf"/>
</dbReference>
<comment type="similarity">
    <text evidence="6">In the C-terminal section; belongs to the GTP cyclohydrolase II family.</text>
</comment>
<evidence type="ECO:0000256" key="5">
    <source>
        <dbReference type="ARBA" id="ARBA00005520"/>
    </source>
</evidence>
<keyword evidence="12 14" id="KW-0464">Manganese</keyword>
<dbReference type="Gene3D" id="3.40.50.10990">
    <property type="entry name" value="GTP cyclohydrolase II"/>
    <property type="match status" value="1"/>
</dbReference>
<feature type="binding site" evidence="14">
    <location>
        <position position="46"/>
    </location>
    <ligand>
        <name>Mg(2+)</name>
        <dbReference type="ChEBI" id="CHEBI:18420"/>
        <label>2</label>
    </ligand>
</feature>
<feature type="binding site" evidence="14">
    <location>
        <begin position="158"/>
        <end position="162"/>
    </location>
    <ligand>
        <name>D-ribulose 5-phosphate</name>
        <dbReference type="ChEBI" id="CHEBI:58121"/>
    </ligand>
</feature>
<dbReference type="EMBL" id="FWFL01000007">
    <property type="protein sequence ID" value="SLN52255.1"/>
    <property type="molecule type" value="Genomic_DNA"/>
</dbReference>
<dbReference type="HAMAP" id="MF_00180">
    <property type="entry name" value="RibB"/>
    <property type="match status" value="1"/>
</dbReference>
<comment type="subunit">
    <text evidence="14">Homodimer.</text>
</comment>
<keyword evidence="17" id="KW-1185">Reference proteome</keyword>
<evidence type="ECO:0000256" key="7">
    <source>
        <dbReference type="ARBA" id="ARBA00012153"/>
    </source>
</evidence>
<dbReference type="Pfam" id="PF00925">
    <property type="entry name" value="GTP_cyclohydro2"/>
    <property type="match status" value="1"/>
</dbReference>
<dbReference type="GO" id="GO:0003935">
    <property type="term" value="F:GTP cyclohydrolase II activity"/>
    <property type="evidence" value="ECO:0007669"/>
    <property type="project" value="TreeGrafter"/>
</dbReference>
<dbReference type="GO" id="GO:0005829">
    <property type="term" value="C:cytosol"/>
    <property type="evidence" value="ECO:0007669"/>
    <property type="project" value="TreeGrafter"/>
</dbReference>
<keyword evidence="11 14" id="KW-0460">Magnesium</keyword>
<dbReference type="FunFam" id="3.90.870.10:FF:000001">
    <property type="entry name" value="Riboflavin biosynthesis protein RibBA"/>
    <property type="match status" value="1"/>
</dbReference>
<feature type="domain" description="GTP cyclohydrolase II" evidence="15">
    <location>
        <begin position="229"/>
        <end position="378"/>
    </location>
</feature>
<evidence type="ECO:0000256" key="4">
    <source>
        <dbReference type="ARBA" id="ARBA00004904"/>
    </source>
</evidence>
<evidence type="ECO:0000256" key="14">
    <source>
        <dbReference type="HAMAP-Rule" id="MF_00180"/>
    </source>
</evidence>
<evidence type="ECO:0000256" key="13">
    <source>
        <dbReference type="ARBA" id="ARBA00023239"/>
    </source>
</evidence>
<organism evidence="16 17">
    <name type="scientific">Roseovarius litorisediminis</name>
    <dbReference type="NCBI Taxonomy" id="1312363"/>
    <lineage>
        <taxon>Bacteria</taxon>
        <taxon>Pseudomonadati</taxon>
        <taxon>Pseudomonadota</taxon>
        <taxon>Alphaproteobacteria</taxon>
        <taxon>Rhodobacterales</taxon>
        <taxon>Roseobacteraceae</taxon>
        <taxon>Roseovarius</taxon>
    </lineage>
</organism>
<evidence type="ECO:0000256" key="10">
    <source>
        <dbReference type="ARBA" id="ARBA00022723"/>
    </source>
</evidence>
<keyword evidence="10 14" id="KW-0479">Metal-binding</keyword>
<sequence length="383" mass="41166">MSDTVPFEKPGPVEANLKSAIASTEEIIAEARAGRMYILVDHEDRENEGDLVIPAEFADAAAINFMATYGRGLICLPMTSERIEHLGLPMMAVNNSSRHETAFTVSIEAREGVSTGISAADRALTVATAINDKVGPADIATPGHVFPLRARTGGVLIRAGHTEAAVDISRLAGLHPSGVICEIMKDDGTMARLPDLIEFGQQHGLKIGTISDLIAYRHKHDNLVREMRRETVHSSHGGAWEMRIFADQISGTEHVVLTKGDISDGQPVLARTHALNALEDVLGIGLSKTAKGPTGKLPRAMEIIASEGRGAVFLFRQPRPKLSGEMEDDDTPRTIKQTGLGAQIMQTMGLQDLILLTDSPDTRYLGLDAYGISITGTRPLNKG</sequence>
<dbReference type="PANTHER" id="PTHR21327:SF18">
    <property type="entry name" value="3,4-DIHYDROXY-2-BUTANONE 4-PHOSPHATE SYNTHASE"/>
    <property type="match status" value="1"/>
</dbReference>
<dbReference type="PIRSF" id="PIRSF001259">
    <property type="entry name" value="RibA"/>
    <property type="match status" value="1"/>
</dbReference>
<comment type="similarity">
    <text evidence="14">Belongs to the DHBP synthase family.</text>
</comment>
<evidence type="ECO:0000313" key="16">
    <source>
        <dbReference type="EMBL" id="SLN52255.1"/>
    </source>
</evidence>
<dbReference type="GO" id="GO:0030145">
    <property type="term" value="F:manganese ion binding"/>
    <property type="evidence" value="ECO:0007669"/>
    <property type="project" value="UniProtKB-UniRule"/>
</dbReference>